<dbReference type="OrthoDB" id="2342176at2759"/>
<evidence type="ECO:0000313" key="3">
    <source>
        <dbReference type="EMBL" id="CCX31247.1"/>
    </source>
</evidence>
<protein>
    <submittedName>
        <fullName evidence="3">Similar to extracellular protein, putative [Metarhizium acridum CQMa 102] acc. no. EFY86242</fullName>
    </submittedName>
</protein>
<dbReference type="Proteomes" id="UP000018144">
    <property type="component" value="Unassembled WGS sequence"/>
</dbReference>
<dbReference type="STRING" id="1076935.U4LI86"/>
<accession>U4LI86</accession>
<dbReference type="PANTHER" id="PTHR36182">
    <property type="entry name" value="PROTEIN, PUTATIVE (AFU_ORTHOLOGUE AFUA_6G10930)-RELATED"/>
    <property type="match status" value="1"/>
</dbReference>
<name>U4LI86_PYROM</name>
<feature type="signal peptide" evidence="2">
    <location>
        <begin position="1"/>
        <end position="21"/>
    </location>
</feature>
<reference evidence="3 4" key="1">
    <citation type="journal article" date="2013" name="PLoS Genet.">
        <title>The genome and development-dependent transcriptomes of Pyronema confluens: a window into fungal evolution.</title>
        <authorList>
            <person name="Traeger S."/>
            <person name="Altegoer F."/>
            <person name="Freitag M."/>
            <person name="Gabaldon T."/>
            <person name="Kempken F."/>
            <person name="Kumar A."/>
            <person name="Marcet-Houben M."/>
            <person name="Poggeler S."/>
            <person name="Stajich J.E."/>
            <person name="Nowrousian M."/>
        </authorList>
    </citation>
    <scope>NUCLEOTIDE SEQUENCE [LARGE SCALE GENOMIC DNA]</scope>
    <source>
        <strain evidence="4">CBS 100304</strain>
        <tissue evidence="3">Vegetative mycelium</tissue>
    </source>
</reference>
<keyword evidence="2" id="KW-0732">Signal</keyword>
<dbReference type="AlphaFoldDB" id="U4LI86"/>
<dbReference type="Gene3D" id="2.70.50.70">
    <property type="match status" value="2"/>
</dbReference>
<proteinExistence type="predicted"/>
<dbReference type="PANTHER" id="PTHR36182:SF1">
    <property type="entry name" value="PROTEIN, PUTATIVE (AFU_ORTHOLOGUE AFUA_6G10930)-RELATED"/>
    <property type="match status" value="1"/>
</dbReference>
<feature type="chain" id="PRO_5004651479" evidence="2">
    <location>
        <begin position="22"/>
        <end position="408"/>
    </location>
</feature>
<dbReference type="EMBL" id="HF935560">
    <property type="protein sequence ID" value="CCX31247.1"/>
    <property type="molecule type" value="Genomic_DNA"/>
</dbReference>
<sequence>MKPLILSAFISALSLMAPVSAHMALISPPPLRHKVNPHTTNPDYSYTSPITAAQFPCKGYHSLMGTAEGASVASYSPGGTYQIQLEGSATHNGGSCQISLSYDKGKSFQVIKSIIGGCVRPNPGQNQQFSFTIPKNAGGGEALLAWSWINNTGNREFYMNCAVVTIGGKKKRSISGTAGRVEEEVEKRGEKVEGDETMHIWKREGSNPKVEVEDGVMHIWKTRDHSEEPAEAKKLPGEKRVAEASASDSEAPKESELAQLPDHADHEEITDSQSAEGYSSTSSNSTSSDYGSEDYESLSTPLSSISGISKRALGPNLFVANLGNGCTTLGGTDVDYPDPGPNVERGPSQKVAAPVGTCGAVKAGGGGGSSSCDYYRGMGMYCVSGAAGRTMGLGAGLLMAIAASAMLW</sequence>
<evidence type="ECO:0000313" key="4">
    <source>
        <dbReference type="Proteomes" id="UP000018144"/>
    </source>
</evidence>
<keyword evidence="4" id="KW-1185">Reference proteome</keyword>
<dbReference type="eggNOG" id="ENOG502S5ST">
    <property type="taxonomic scope" value="Eukaryota"/>
</dbReference>
<evidence type="ECO:0000256" key="2">
    <source>
        <dbReference type="SAM" id="SignalP"/>
    </source>
</evidence>
<gene>
    <name evidence="3" type="ORF">PCON_10378</name>
</gene>
<evidence type="ECO:0000256" key="1">
    <source>
        <dbReference type="SAM" id="MobiDB-lite"/>
    </source>
</evidence>
<organism evidence="3 4">
    <name type="scientific">Pyronema omphalodes (strain CBS 100304)</name>
    <name type="common">Pyronema confluens</name>
    <dbReference type="NCBI Taxonomy" id="1076935"/>
    <lineage>
        <taxon>Eukaryota</taxon>
        <taxon>Fungi</taxon>
        <taxon>Dikarya</taxon>
        <taxon>Ascomycota</taxon>
        <taxon>Pezizomycotina</taxon>
        <taxon>Pezizomycetes</taxon>
        <taxon>Pezizales</taxon>
        <taxon>Pyronemataceae</taxon>
        <taxon>Pyronema</taxon>
    </lineage>
</organism>
<feature type="compositionally biased region" description="Basic and acidic residues" evidence="1">
    <location>
        <begin position="250"/>
        <end position="269"/>
    </location>
</feature>
<feature type="compositionally biased region" description="Low complexity" evidence="1">
    <location>
        <begin position="274"/>
        <end position="290"/>
    </location>
</feature>
<feature type="compositionally biased region" description="Basic and acidic residues" evidence="1">
    <location>
        <begin position="221"/>
        <end position="242"/>
    </location>
</feature>
<feature type="region of interest" description="Disordered" evidence="1">
    <location>
        <begin position="221"/>
        <end position="301"/>
    </location>
</feature>